<protein>
    <submittedName>
        <fullName evidence="2">Uncharacterized protein</fullName>
    </submittedName>
</protein>
<name>A0AA39WWY7_9PEZI</name>
<gene>
    <name evidence="2" type="ORF">B0T14DRAFT_515471</name>
</gene>
<feature type="region of interest" description="Disordered" evidence="1">
    <location>
        <begin position="75"/>
        <end position="132"/>
    </location>
</feature>
<evidence type="ECO:0000313" key="3">
    <source>
        <dbReference type="Proteomes" id="UP001175000"/>
    </source>
</evidence>
<evidence type="ECO:0000256" key="1">
    <source>
        <dbReference type="SAM" id="MobiDB-lite"/>
    </source>
</evidence>
<evidence type="ECO:0000313" key="2">
    <source>
        <dbReference type="EMBL" id="KAK0623173.1"/>
    </source>
</evidence>
<dbReference type="EMBL" id="JAULSU010000003">
    <property type="protein sequence ID" value="KAK0623173.1"/>
    <property type="molecule type" value="Genomic_DNA"/>
</dbReference>
<reference evidence="2" key="1">
    <citation type="submission" date="2023-06" db="EMBL/GenBank/DDBJ databases">
        <title>Genome-scale phylogeny and comparative genomics of the fungal order Sordariales.</title>
        <authorList>
            <consortium name="Lawrence Berkeley National Laboratory"/>
            <person name="Hensen N."/>
            <person name="Bonometti L."/>
            <person name="Westerberg I."/>
            <person name="Brannstrom I.O."/>
            <person name="Guillou S."/>
            <person name="Cros-Aarteil S."/>
            <person name="Calhoun S."/>
            <person name="Haridas S."/>
            <person name="Kuo A."/>
            <person name="Mondo S."/>
            <person name="Pangilinan J."/>
            <person name="Riley R."/>
            <person name="Labutti K."/>
            <person name="Andreopoulos B."/>
            <person name="Lipzen A."/>
            <person name="Chen C."/>
            <person name="Yanf M."/>
            <person name="Daum C."/>
            <person name="Ng V."/>
            <person name="Clum A."/>
            <person name="Steindorff A."/>
            <person name="Ohm R."/>
            <person name="Martin F."/>
            <person name="Silar P."/>
            <person name="Natvig D."/>
            <person name="Lalanne C."/>
            <person name="Gautier V."/>
            <person name="Ament-Velasquez S.L."/>
            <person name="Kruys A."/>
            <person name="Hutchinson M.I."/>
            <person name="Powell A.J."/>
            <person name="Barry K."/>
            <person name="Miller A.N."/>
            <person name="Grigoriev I.V."/>
            <person name="Debuchy R."/>
            <person name="Gladieux P."/>
            <person name="Thoren M.H."/>
            <person name="Johannesson H."/>
        </authorList>
    </citation>
    <scope>NUCLEOTIDE SEQUENCE</scope>
    <source>
        <strain evidence="2">CBS 606.72</strain>
    </source>
</reference>
<dbReference type="AlphaFoldDB" id="A0AA39WWY7"/>
<keyword evidence="3" id="KW-1185">Reference proteome</keyword>
<organism evidence="2 3">
    <name type="scientific">Immersiella caudata</name>
    <dbReference type="NCBI Taxonomy" id="314043"/>
    <lineage>
        <taxon>Eukaryota</taxon>
        <taxon>Fungi</taxon>
        <taxon>Dikarya</taxon>
        <taxon>Ascomycota</taxon>
        <taxon>Pezizomycotina</taxon>
        <taxon>Sordariomycetes</taxon>
        <taxon>Sordariomycetidae</taxon>
        <taxon>Sordariales</taxon>
        <taxon>Lasiosphaeriaceae</taxon>
        <taxon>Immersiella</taxon>
    </lineage>
</organism>
<sequence>MKPKDEQPAEDKHYYNYYIRPHYFQLGQQMTQDESHKTVPVEIIFDTDLTKHEWAFLRLVVEAVESELNGPTDISDMLAQELMATEELGEQQGTSPTPPAHSPTQPPPSPASKQRSSGRGQEAHLQRYAPMG</sequence>
<dbReference type="Proteomes" id="UP001175000">
    <property type="component" value="Unassembled WGS sequence"/>
</dbReference>
<comment type="caution">
    <text evidence="2">The sequence shown here is derived from an EMBL/GenBank/DDBJ whole genome shotgun (WGS) entry which is preliminary data.</text>
</comment>
<feature type="compositionally biased region" description="Pro residues" evidence="1">
    <location>
        <begin position="96"/>
        <end position="110"/>
    </location>
</feature>
<proteinExistence type="predicted"/>
<accession>A0AA39WWY7</accession>